<dbReference type="PANTHER" id="PTHR37038">
    <property type="entry name" value="TRANSCRIPTIONAL REGULATOR-RELATED"/>
    <property type="match status" value="1"/>
</dbReference>
<dbReference type="NCBIfam" id="TIGR01716">
    <property type="entry name" value="RGG_Cterm"/>
    <property type="match status" value="1"/>
</dbReference>
<feature type="domain" description="HTH cro/C1-type" evidence="1">
    <location>
        <begin position="8"/>
        <end position="61"/>
    </location>
</feature>
<evidence type="ECO:0000313" key="3">
    <source>
        <dbReference type="Proteomes" id="UP000182149"/>
    </source>
</evidence>
<dbReference type="RefSeq" id="WP_071873991.1">
    <property type="nucleotide sequence ID" value="NZ_JBHSHF010000012.1"/>
</dbReference>
<dbReference type="InterPro" id="IPR010982">
    <property type="entry name" value="Lambda_DNA-bd_dom_sf"/>
</dbReference>
<dbReference type="InterPro" id="IPR011990">
    <property type="entry name" value="TPR-like_helical_dom_sf"/>
</dbReference>
<keyword evidence="3" id="KW-1185">Reference proteome</keyword>
<reference evidence="2 3" key="1">
    <citation type="submission" date="2014-12" db="EMBL/GenBank/DDBJ databases">
        <title>Draft genome sequences of 29 type strains of Enterococci.</title>
        <authorList>
            <person name="Zhong Z."/>
            <person name="Sun Z."/>
            <person name="Liu W."/>
            <person name="Zhang W."/>
            <person name="Zhang H."/>
        </authorList>
    </citation>
    <scope>NUCLEOTIDE SEQUENCE [LARGE SCALE GENOMIC DNA]</scope>
    <source>
        <strain evidence="2 3">DSM 17690</strain>
    </source>
</reference>
<gene>
    <name evidence="2" type="ORF">RU93_GL001054</name>
</gene>
<accession>A0A1L8QWE5</accession>
<proteinExistence type="predicted"/>
<name>A0A1L8QWE5_9ENTE</name>
<sequence>MIKDGKLIRKLRKERNITQEKLVGMHYSRSTLARIESEDLDMRTEMLINLLNRMNVSLEEYQFYKHENLLSKKDEARKNFIDKVLNLQTGDSYLQNLHDEYLQSNDFYYLYLYCLGKILQHKVNKKAIDLTKESQIIKEYLAKIETWGFFEFALYANSLYLFNDEFIEQQYSFVLRKMNQFSHIDKFKHLKIRFLLNSIILCFERNKLSLLDQYLSDLFESTMDSDYILGRIFWRFFTDLKNNHQLFDTTLTYNWLHSLGYDDLANNFLEIEQMFRK</sequence>
<dbReference type="Gene3D" id="1.25.40.10">
    <property type="entry name" value="Tetratricopeptide repeat domain"/>
    <property type="match status" value="1"/>
</dbReference>
<dbReference type="OrthoDB" id="2185502at2"/>
<dbReference type="SUPFAM" id="SSF47413">
    <property type="entry name" value="lambda repressor-like DNA-binding domains"/>
    <property type="match status" value="1"/>
</dbReference>
<evidence type="ECO:0000313" key="2">
    <source>
        <dbReference type="EMBL" id="OJG11821.1"/>
    </source>
</evidence>
<dbReference type="SMART" id="SM00530">
    <property type="entry name" value="HTH_XRE"/>
    <property type="match status" value="1"/>
</dbReference>
<dbReference type="Pfam" id="PF01381">
    <property type="entry name" value="HTH_3"/>
    <property type="match status" value="1"/>
</dbReference>
<dbReference type="Pfam" id="PF21259">
    <property type="entry name" value="Rgg_C"/>
    <property type="match status" value="1"/>
</dbReference>
<dbReference type="InterPro" id="IPR053163">
    <property type="entry name" value="HTH-type_regulator_Rgg"/>
</dbReference>
<dbReference type="GO" id="GO:0003677">
    <property type="term" value="F:DNA binding"/>
    <property type="evidence" value="ECO:0007669"/>
    <property type="project" value="InterPro"/>
</dbReference>
<dbReference type="CDD" id="cd00093">
    <property type="entry name" value="HTH_XRE"/>
    <property type="match status" value="1"/>
</dbReference>
<dbReference type="InterPro" id="IPR001387">
    <property type="entry name" value="Cro/C1-type_HTH"/>
</dbReference>
<dbReference type="InterPro" id="IPR010057">
    <property type="entry name" value="Transcription_activator_Rgg_C"/>
</dbReference>
<dbReference type="STRING" id="328396.RU93_GL001054"/>
<dbReference type="AlphaFoldDB" id="A0A1L8QWE5"/>
<dbReference type="EMBL" id="JXKD01000002">
    <property type="protein sequence ID" value="OJG11821.1"/>
    <property type="molecule type" value="Genomic_DNA"/>
</dbReference>
<protein>
    <recommendedName>
        <fullName evidence="1">HTH cro/C1-type domain-containing protein</fullName>
    </recommendedName>
</protein>
<evidence type="ECO:0000259" key="1">
    <source>
        <dbReference type="PROSITE" id="PS50943"/>
    </source>
</evidence>
<dbReference type="Proteomes" id="UP000182149">
    <property type="component" value="Unassembled WGS sequence"/>
</dbReference>
<comment type="caution">
    <text evidence="2">The sequence shown here is derived from an EMBL/GenBank/DDBJ whole genome shotgun (WGS) entry which is preliminary data.</text>
</comment>
<dbReference type="PROSITE" id="PS50943">
    <property type="entry name" value="HTH_CROC1"/>
    <property type="match status" value="1"/>
</dbReference>
<organism evidence="2 3">
    <name type="scientific">Enterococcus aquimarinus</name>
    <dbReference type="NCBI Taxonomy" id="328396"/>
    <lineage>
        <taxon>Bacteria</taxon>
        <taxon>Bacillati</taxon>
        <taxon>Bacillota</taxon>
        <taxon>Bacilli</taxon>
        <taxon>Lactobacillales</taxon>
        <taxon>Enterococcaceae</taxon>
        <taxon>Enterococcus</taxon>
    </lineage>
</organism>